<name>S3CEL0_GLAL2</name>
<sequence>MSTPVEREIQEADRQEKEKRAQWREEQIKELRLNSRLSFPYPMRLMLATSLSFLAGAGLGISYGAQSAGFRFRAENAHRLPNSSTGWYLYHKSKNYHMAFAGIREGLKMGTKISVWTAGFLSIEEMFDRYRGNRDCFNTIIASLSVAGGFSLWNRFPITTAARTAKTGLAVGLAYGLVQDALSTAKGRPPAYVDLVLGRSRRENERMEQLDQSGVV</sequence>
<evidence type="ECO:0000313" key="3">
    <source>
        <dbReference type="Proteomes" id="UP000016922"/>
    </source>
</evidence>
<dbReference type="GeneID" id="19467346"/>
<dbReference type="AlphaFoldDB" id="S3CEL0"/>
<dbReference type="eggNOG" id="ENOG502S3TP">
    <property type="taxonomic scope" value="Eukaryota"/>
</dbReference>
<proteinExistence type="predicted"/>
<accession>S3CEL0</accession>
<dbReference type="STRING" id="1116229.S3CEL0"/>
<dbReference type="Proteomes" id="UP000016922">
    <property type="component" value="Unassembled WGS sequence"/>
</dbReference>
<dbReference type="OrthoDB" id="5584028at2759"/>
<gene>
    <name evidence="2" type="ORF">GLAREA_08297</name>
</gene>
<dbReference type="HOGENOM" id="CLU_085417_0_0_1"/>
<feature type="region of interest" description="Disordered" evidence="1">
    <location>
        <begin position="1"/>
        <end position="21"/>
    </location>
</feature>
<organism evidence="2 3">
    <name type="scientific">Glarea lozoyensis (strain ATCC 20868 / MF5171)</name>
    <dbReference type="NCBI Taxonomy" id="1116229"/>
    <lineage>
        <taxon>Eukaryota</taxon>
        <taxon>Fungi</taxon>
        <taxon>Dikarya</taxon>
        <taxon>Ascomycota</taxon>
        <taxon>Pezizomycotina</taxon>
        <taxon>Leotiomycetes</taxon>
        <taxon>Helotiales</taxon>
        <taxon>Helotiaceae</taxon>
        <taxon>Glarea</taxon>
    </lineage>
</organism>
<dbReference type="KEGG" id="glz:GLAREA_08297"/>
<evidence type="ECO:0000313" key="2">
    <source>
        <dbReference type="EMBL" id="EPE24445.1"/>
    </source>
</evidence>
<keyword evidence="3" id="KW-1185">Reference proteome</keyword>
<evidence type="ECO:0000256" key="1">
    <source>
        <dbReference type="SAM" id="MobiDB-lite"/>
    </source>
</evidence>
<reference evidence="2 3" key="1">
    <citation type="journal article" date="2013" name="BMC Genomics">
        <title>Genomics-driven discovery of the pneumocandin biosynthetic gene cluster in the fungus Glarea lozoyensis.</title>
        <authorList>
            <person name="Chen L."/>
            <person name="Yue Q."/>
            <person name="Zhang X."/>
            <person name="Xiang M."/>
            <person name="Wang C."/>
            <person name="Li S."/>
            <person name="Che Y."/>
            <person name="Ortiz-Lopez F.J."/>
            <person name="Bills G.F."/>
            <person name="Liu X."/>
            <person name="An Z."/>
        </authorList>
    </citation>
    <scope>NUCLEOTIDE SEQUENCE [LARGE SCALE GENOMIC DNA]</scope>
    <source>
        <strain evidence="3">ATCC 20868 / MF5171</strain>
    </source>
</reference>
<dbReference type="RefSeq" id="XP_008088533.1">
    <property type="nucleotide sequence ID" value="XM_008090342.1"/>
</dbReference>
<dbReference type="OMA" id="DYARHDE"/>
<dbReference type="EMBL" id="KE145373">
    <property type="protein sequence ID" value="EPE24445.1"/>
    <property type="molecule type" value="Genomic_DNA"/>
</dbReference>
<protein>
    <submittedName>
        <fullName evidence="2">Uncharacterized protein</fullName>
    </submittedName>
</protein>
<dbReference type="PANTHER" id="PTHR37852:SF1">
    <property type="entry name" value="HIG1 DOMAIN-CONTAINING PROTEIN"/>
    <property type="match status" value="1"/>
</dbReference>
<dbReference type="PANTHER" id="PTHR37852">
    <property type="entry name" value="YALI0B21208P"/>
    <property type="match status" value="1"/>
</dbReference>